<dbReference type="GeneID" id="26516163"/>
<protein>
    <submittedName>
        <fullName evidence="1">Uncharacterized protein</fullName>
    </submittedName>
</protein>
<sequence>MTPAPEIRANDLVRERQVIQQKLRETLEFDELRAKRLERQLIIERDRPRASDIIRAGMWHELAYLSAFAGRTEQALSRLDETQRIGFDDLGIILSRAFILEMGGRLTEARDVIEMLDAANIIEPSRKFLVPHYMELGMFKSATEIVTDIEEYDPYALVAKAILEEHGVDDLEVTKRLEFAASMVIQRVGHPLVDYKLFAMRGEGILYQIVAKGSIEELGKLGVELSDALVDNFDGVLNEILCIDVIPFVPGNQSRQMEVFRVSV</sequence>
<dbReference type="RefSeq" id="YP_009187506.1">
    <property type="nucleotide sequence ID" value="NC_028657.1"/>
</dbReference>
<evidence type="ECO:0000313" key="1">
    <source>
        <dbReference type="EMBL" id="ALP47930.1"/>
    </source>
</evidence>
<organism evidence="1 2">
    <name type="scientific">Pseudomonas phage YMC11/02/R656</name>
    <dbReference type="NCBI Taxonomy" id="1755689"/>
    <lineage>
        <taxon>Viruses</taxon>
        <taxon>Duplodnaviria</taxon>
        <taxon>Heunggongvirae</taxon>
        <taxon>Uroviricota</taxon>
        <taxon>Caudoviricetes</taxon>
        <taxon>Bugaksanvirus</taxon>
        <taxon>Bugaksanvirus R656</taxon>
    </lineage>
</organism>
<gene>
    <name evidence="1" type="ORF">BPPAER656_01090</name>
</gene>
<proteinExistence type="predicted"/>
<dbReference type="KEGG" id="vg:26516163"/>
<name>A0A0S2SYC3_9CAUD</name>
<dbReference type="Proteomes" id="UP000201818">
    <property type="component" value="Segment"/>
</dbReference>
<dbReference type="SMR" id="A0A0S2SYC3"/>
<accession>A0A0S2SYC3</accession>
<keyword evidence="2" id="KW-1185">Reference proteome</keyword>
<reference evidence="1 2" key="1">
    <citation type="submission" date="2015-10" db="EMBL/GenBank/DDBJ databases">
        <title>Complete Genome Sequence of the Pseudomonas phage YMC11/02/R656_PAE_BP.</title>
        <authorList>
            <person name="Jeon J."/>
            <person name="Yong D."/>
            <person name="Lee K."/>
        </authorList>
    </citation>
    <scope>NUCLEOTIDE SEQUENCE [LARGE SCALE GENOMIC DNA]</scope>
</reference>
<evidence type="ECO:0000313" key="2">
    <source>
        <dbReference type="Proteomes" id="UP000201818"/>
    </source>
</evidence>
<dbReference type="EMBL" id="KT968831">
    <property type="protein sequence ID" value="ALP47930.1"/>
    <property type="molecule type" value="Genomic_DNA"/>
</dbReference>